<comment type="catalytic activity">
    <reaction evidence="2">
        <text>2 GTP = 3',3'-c-di-GMP + 2 diphosphate</text>
        <dbReference type="Rhea" id="RHEA:24898"/>
        <dbReference type="ChEBI" id="CHEBI:33019"/>
        <dbReference type="ChEBI" id="CHEBI:37565"/>
        <dbReference type="ChEBI" id="CHEBI:58805"/>
        <dbReference type="EC" id="2.7.7.65"/>
    </reaction>
</comment>
<dbReference type="CDD" id="cd01949">
    <property type="entry name" value="GGDEF"/>
    <property type="match status" value="1"/>
</dbReference>
<dbReference type="EC" id="2.7.7.65" evidence="1"/>
<name>A0ABW4DX11_9RHOB</name>
<accession>A0ABW4DX11</accession>
<reference evidence="5" key="1">
    <citation type="journal article" date="2019" name="Int. J. Syst. Evol. Microbiol.">
        <title>The Global Catalogue of Microorganisms (GCM) 10K type strain sequencing project: providing services to taxonomists for standard genome sequencing and annotation.</title>
        <authorList>
            <consortium name="The Broad Institute Genomics Platform"/>
            <consortium name="The Broad Institute Genome Sequencing Center for Infectious Disease"/>
            <person name="Wu L."/>
            <person name="Ma J."/>
        </authorList>
    </citation>
    <scope>NUCLEOTIDE SEQUENCE [LARGE SCALE GENOMIC DNA]</scope>
    <source>
        <strain evidence="5">CCM 8875</strain>
    </source>
</reference>
<feature type="domain" description="GGDEF" evidence="3">
    <location>
        <begin position="199"/>
        <end position="331"/>
    </location>
</feature>
<evidence type="ECO:0000256" key="2">
    <source>
        <dbReference type="ARBA" id="ARBA00034247"/>
    </source>
</evidence>
<sequence length="331" mass="35662">MNRVGPGLTLRAMGRFLPMHLWMQDSGKVMSVGPTLLKLLPDLPAGLDGQLVNSRAGRGPSPLNAIRDAVDLGRRLFLRAVEVPDIVLRGHGERVSDGSMLVNLGFGIGLHRAIRRAGLTDDDFCPSDLAMEFLFLQEANRGVLTVLSEFNEELARARKIALQQAKTDALTGLHNRRGLEINLAQALQPAGHRLEETSVPVALIHLDLDNFKLVNDLLGHLAGDALLRRVGTILQEQVRKTDTAARIGGDEFFLIMKGMTSHAALRDLSLRIIGSIESLTPHGLAGRRVSASAGIVLRLPGGTETLEDVLALTDKALYQAKAAGKGCAVIL</sequence>
<comment type="caution">
    <text evidence="4">The sequence shown here is derived from an EMBL/GenBank/DDBJ whole genome shotgun (WGS) entry which is preliminary data.</text>
</comment>
<dbReference type="InterPro" id="IPR000160">
    <property type="entry name" value="GGDEF_dom"/>
</dbReference>
<dbReference type="PROSITE" id="PS50887">
    <property type="entry name" value="GGDEF"/>
    <property type="match status" value="1"/>
</dbReference>
<dbReference type="Pfam" id="PF00990">
    <property type="entry name" value="GGDEF"/>
    <property type="match status" value="1"/>
</dbReference>
<evidence type="ECO:0000313" key="5">
    <source>
        <dbReference type="Proteomes" id="UP001597302"/>
    </source>
</evidence>
<dbReference type="NCBIfam" id="TIGR00254">
    <property type="entry name" value="GGDEF"/>
    <property type="match status" value="1"/>
</dbReference>
<dbReference type="Proteomes" id="UP001597302">
    <property type="component" value="Unassembled WGS sequence"/>
</dbReference>
<organism evidence="4 5">
    <name type="scientific">Paracoccus nototheniae</name>
    <dbReference type="NCBI Taxonomy" id="2489002"/>
    <lineage>
        <taxon>Bacteria</taxon>
        <taxon>Pseudomonadati</taxon>
        <taxon>Pseudomonadota</taxon>
        <taxon>Alphaproteobacteria</taxon>
        <taxon>Rhodobacterales</taxon>
        <taxon>Paracoccaceae</taxon>
        <taxon>Paracoccus</taxon>
    </lineage>
</organism>
<keyword evidence="4" id="KW-0548">Nucleotidyltransferase</keyword>
<evidence type="ECO:0000313" key="4">
    <source>
        <dbReference type="EMBL" id="MFD1481396.1"/>
    </source>
</evidence>
<dbReference type="InterPro" id="IPR043128">
    <property type="entry name" value="Rev_trsase/Diguanyl_cyclase"/>
</dbReference>
<dbReference type="Gene3D" id="3.30.70.270">
    <property type="match status" value="1"/>
</dbReference>
<keyword evidence="4" id="KW-0808">Transferase</keyword>
<dbReference type="GO" id="GO:0052621">
    <property type="term" value="F:diguanylate cyclase activity"/>
    <property type="evidence" value="ECO:0007669"/>
    <property type="project" value="UniProtKB-EC"/>
</dbReference>
<dbReference type="SMART" id="SM00267">
    <property type="entry name" value="GGDEF"/>
    <property type="match status" value="1"/>
</dbReference>
<protein>
    <recommendedName>
        <fullName evidence="1">diguanylate cyclase</fullName>
        <ecNumber evidence="1">2.7.7.65</ecNumber>
    </recommendedName>
</protein>
<evidence type="ECO:0000259" key="3">
    <source>
        <dbReference type="PROSITE" id="PS50887"/>
    </source>
</evidence>
<gene>
    <name evidence="4" type="ORF">ACFQ5P_08810</name>
</gene>
<dbReference type="InterPro" id="IPR050469">
    <property type="entry name" value="Diguanylate_Cyclase"/>
</dbReference>
<dbReference type="PANTHER" id="PTHR45138">
    <property type="entry name" value="REGULATORY COMPONENTS OF SENSORY TRANSDUCTION SYSTEM"/>
    <property type="match status" value="1"/>
</dbReference>
<dbReference type="PANTHER" id="PTHR45138:SF9">
    <property type="entry name" value="DIGUANYLATE CYCLASE DGCM-RELATED"/>
    <property type="match status" value="1"/>
</dbReference>
<dbReference type="SUPFAM" id="SSF55073">
    <property type="entry name" value="Nucleotide cyclase"/>
    <property type="match status" value="1"/>
</dbReference>
<evidence type="ECO:0000256" key="1">
    <source>
        <dbReference type="ARBA" id="ARBA00012528"/>
    </source>
</evidence>
<dbReference type="EMBL" id="JBHTOQ010000020">
    <property type="protein sequence ID" value="MFD1481396.1"/>
    <property type="molecule type" value="Genomic_DNA"/>
</dbReference>
<keyword evidence="5" id="KW-1185">Reference proteome</keyword>
<dbReference type="RefSeq" id="WP_131573730.1">
    <property type="nucleotide sequence ID" value="NZ_CBCSAJ010000031.1"/>
</dbReference>
<proteinExistence type="predicted"/>
<dbReference type="InterPro" id="IPR029787">
    <property type="entry name" value="Nucleotide_cyclase"/>
</dbReference>